<organism evidence="1 2">
    <name type="scientific">Ophiocordyceps camponoti-rufipedis</name>
    <dbReference type="NCBI Taxonomy" id="2004952"/>
    <lineage>
        <taxon>Eukaryota</taxon>
        <taxon>Fungi</taxon>
        <taxon>Dikarya</taxon>
        <taxon>Ascomycota</taxon>
        <taxon>Pezizomycotina</taxon>
        <taxon>Sordariomycetes</taxon>
        <taxon>Hypocreomycetidae</taxon>
        <taxon>Hypocreales</taxon>
        <taxon>Ophiocordycipitaceae</taxon>
        <taxon>Ophiocordyceps</taxon>
    </lineage>
</organism>
<dbReference type="OrthoDB" id="4851849at2759"/>
<protein>
    <submittedName>
        <fullName evidence="1">Uncharacterized protein</fullName>
    </submittedName>
</protein>
<dbReference type="AlphaFoldDB" id="A0A2C5ZDX3"/>
<dbReference type="EMBL" id="NJES01000053">
    <property type="protein sequence ID" value="PHH79217.1"/>
    <property type="molecule type" value="Genomic_DNA"/>
</dbReference>
<sequence length="404" mass="45296">MNAEDEIFSAIVSMCSDRILSRMRLAPHKRNKPRQTIIVLLQETIKLLGAKFPDYRRNAQTVVKLLNLWAKHQTEQRLRNVIDAVLQLSRTNDLSRLLGSIPNNCMGPSERTNLLKMIKRVGSHPRQLATTSISSAQIRLLPRSTIRSRTTGDGGIAAQREPCFPPTEQQWSPGQELIREAMHENTIGRLYPGWKVPVFPSSNDLERRFAQTLERQIRLSVKTLLSRQKKTVYPQPSESTLWTIQPSATTVNGADEDDERLLDRADGLDDDAELPCAGIAVITPRLKSNSKWLEKEVPLVENPMKSTVYTAVQDQPQVSILQPGEAISAAVRAGHSSVFFEAWPLRLQIEYTTGPNHNNQEKGEPKLDCGIEWLGQEDADCIKDDETAVIINAESLDDALPVSE</sequence>
<gene>
    <name evidence="1" type="ORF">CDD80_5384</name>
</gene>
<proteinExistence type="predicted"/>
<keyword evidence="2" id="KW-1185">Reference proteome</keyword>
<evidence type="ECO:0000313" key="1">
    <source>
        <dbReference type="EMBL" id="PHH79217.1"/>
    </source>
</evidence>
<evidence type="ECO:0000313" key="2">
    <source>
        <dbReference type="Proteomes" id="UP000226431"/>
    </source>
</evidence>
<name>A0A2C5ZDX3_9HYPO</name>
<reference evidence="1 2" key="1">
    <citation type="submission" date="2017-06" db="EMBL/GenBank/DDBJ databases">
        <title>Ant-infecting Ophiocordyceps genomes reveal a high diversity of potential behavioral manipulation genes and a possible major role for enterotoxins.</title>
        <authorList>
            <person name="De Bekker C."/>
            <person name="Evans H.C."/>
            <person name="Brachmann A."/>
            <person name="Hughes D.P."/>
        </authorList>
    </citation>
    <scope>NUCLEOTIDE SEQUENCE [LARGE SCALE GENOMIC DNA]</scope>
    <source>
        <strain evidence="1 2">Map16</strain>
    </source>
</reference>
<comment type="caution">
    <text evidence="1">The sequence shown here is derived from an EMBL/GenBank/DDBJ whole genome shotgun (WGS) entry which is preliminary data.</text>
</comment>
<accession>A0A2C5ZDX3</accession>
<dbReference type="Proteomes" id="UP000226431">
    <property type="component" value="Unassembled WGS sequence"/>
</dbReference>